<keyword evidence="1" id="KW-1194">Viral DNA replication</keyword>
<dbReference type="HAMAP" id="MF_04155">
    <property type="entry name" value="Helic_T4"/>
    <property type="match status" value="1"/>
</dbReference>
<reference evidence="3 4" key="1">
    <citation type="journal article" date="2015" name="Genome Announc.">
        <title>Genome Sequence of Salmonella enterica Phage Det7.</title>
        <authorList>
            <person name="Casjens S.R."/>
            <person name="Jacobs-Sera D."/>
            <person name="Hatfull G.F."/>
            <person name="Hendrix R.W."/>
        </authorList>
    </citation>
    <scope>NUCLEOTIDE SEQUENCE [LARGE SCALE GENOMIC DNA]</scope>
</reference>
<keyword evidence="1 3" id="KW-0347">Helicase</keyword>
<dbReference type="GeneID" id="24366659"/>
<evidence type="ECO:0000259" key="2">
    <source>
        <dbReference type="Pfam" id="PF03796"/>
    </source>
</evidence>
<gene>
    <name evidence="3" type="primary">114</name>
    <name evidence="3" type="ORF">DET7_114</name>
</gene>
<evidence type="ECO:0000256" key="1">
    <source>
        <dbReference type="HAMAP-Rule" id="MF_04155"/>
    </source>
</evidence>
<dbReference type="InterPro" id="IPR027417">
    <property type="entry name" value="P-loop_NTPase"/>
</dbReference>
<proteinExistence type="inferred from homology"/>
<dbReference type="KEGG" id="vg:24366659"/>
<keyword evidence="1" id="KW-0378">Hydrolase</keyword>
<evidence type="ECO:0000313" key="4">
    <source>
        <dbReference type="Proteomes" id="UP000032405"/>
    </source>
</evidence>
<dbReference type="GO" id="GO:0003678">
    <property type="term" value="F:DNA helicase activity"/>
    <property type="evidence" value="ECO:0007669"/>
    <property type="project" value="UniProtKB-UniRule"/>
</dbReference>
<sequence>MPMLLESVVLSQLIYNEEYQRKIQPYLKADYFDNEGEKIIFGLIDHYTCEYNARPSVEALSIMLEKTSLNEHVFEQAISALENINDNTFHQEWLVKETESWARQKAVHNAIKHAVNIYGDEKRKDEMNTIPTLLQEALAISFDSYLGHIYWEMAEQQYDHMNSNEAKIPFAVEIFNKATRGGVGKKTLNIVTGAINAGKTTTLIDLAAGYSEQGLNVFVFTLEVAENVWRHRLDARMMRRDFESLEKLSRHEYVATIQKLRTRQDGSMKGDIVIKEYPSGAGHTGLYRRDILDYATSTGITPDVIIIDYLGESASSRLPAHLMQNTNVYYTSVAREFRALGFEFDCPVWTGMQFNREKQSATDGDISDLADAIGIPKVADFIMAFYAPDELAAVKKARASILKNRYANKQKLKSFLFGMDQDKQILFDLDWNEVKRDLTDEEARYVENVHIKHDLNKTGDANDVKKAETVNNWNFG</sequence>
<protein>
    <recommendedName>
        <fullName evidence="1">DnaB-like replicative helicase</fullName>
        <ecNumber evidence="1">3.6.4.-</ecNumber>
    </recommendedName>
</protein>
<dbReference type="EC" id="3.6.4.-" evidence="1"/>
<feature type="domain" description="SF4 helicase" evidence="2">
    <location>
        <begin position="181"/>
        <end position="411"/>
    </location>
</feature>
<dbReference type="GO" id="GO:0016787">
    <property type="term" value="F:hydrolase activity"/>
    <property type="evidence" value="ECO:0007669"/>
    <property type="project" value="UniProtKB-KW"/>
</dbReference>
<comment type="function">
    <text evidence="1">ATP-dependent DNA helicase essential for viral DNA replication and recombination. The helicase moves 5' -&gt; 3' on the lagging strand template, unwinding the DNA duplex ahead of the leading strand polymerase at the replication fork and generating ssDNA for both leading and lagging strand synthesis. Interaction with the primase allows the primase to initiate lagging strand synthesis and fully activates the helicase. Loaded by the helicase assembly factor on replication forks that begin at discrete replication origin sequences, as well as on forks that are created during recombination.</text>
</comment>
<dbReference type="GO" id="GO:0006260">
    <property type="term" value="P:DNA replication"/>
    <property type="evidence" value="ECO:0007669"/>
    <property type="project" value="UniProtKB-KW"/>
</dbReference>
<keyword evidence="1" id="KW-0547">Nucleotide-binding</keyword>
<organism evidence="3 4">
    <name type="scientific">Salmonella phage Det7</name>
    <dbReference type="NCBI Taxonomy" id="454798"/>
    <lineage>
        <taxon>Viruses</taxon>
        <taxon>Duplodnaviria</taxon>
        <taxon>Heunggongvirae</taxon>
        <taxon>Uroviricota</taxon>
        <taxon>Caudoviricetes</taxon>
        <taxon>Pantevenvirales</taxon>
        <taxon>Ackermannviridae</taxon>
        <taxon>Cvivirinae</taxon>
        <taxon>Kuttervirus</taxon>
        <taxon>Kuttervirus Det7</taxon>
    </lineage>
</organism>
<comment type="similarity">
    <text evidence="1">Belongs to the helicase family. DnaB subfamily.</text>
</comment>
<dbReference type="GO" id="GO:0005524">
    <property type="term" value="F:ATP binding"/>
    <property type="evidence" value="ECO:0007669"/>
    <property type="project" value="UniProtKB-UniRule"/>
</dbReference>
<dbReference type="Proteomes" id="UP000032405">
    <property type="component" value="Segment"/>
</dbReference>
<dbReference type="Pfam" id="PF03796">
    <property type="entry name" value="DnaB_C"/>
    <property type="match status" value="1"/>
</dbReference>
<dbReference type="RefSeq" id="YP_009140291.1">
    <property type="nucleotide sequence ID" value="NC_027119.1"/>
</dbReference>
<keyword evidence="1" id="KW-0235">DNA replication</keyword>
<dbReference type="GO" id="GO:0039686">
    <property type="term" value="P:bidirectional double-stranded viral DNA replication"/>
    <property type="evidence" value="ECO:0007669"/>
    <property type="project" value="InterPro"/>
</dbReference>
<dbReference type="Gene3D" id="3.40.50.300">
    <property type="entry name" value="P-loop containing nucleotide triphosphate hydrolases"/>
    <property type="match status" value="1"/>
</dbReference>
<comment type="subunit">
    <text evidence="1">Homohexamer. The homohexamer is a trimer of asymmetric dimers. Interacts with the DNA primase; this interaction forms the active primosome complex, which is composed of 6 helicase and 1 primase subunits and expresses full helicase and primase activities. Interacts (via C-terminus) with the helicase assembly factor; this interaction brings about the rapid assembly of the helicase onto ssDNA. Part of the replicase complex that includes the DNA polymerase, the polymerase clamp, the clamp loader complex, the single-stranded DNA binding protein, the primase, the DnaB-like replicative helicase and the helicase assembly factor.</text>
</comment>
<dbReference type="InterPro" id="IPR046393">
    <property type="entry name" value="Helic_T4"/>
</dbReference>
<keyword evidence="1" id="KW-0067">ATP-binding</keyword>
<feature type="binding site" evidence="1">
    <location>
        <begin position="193"/>
        <end position="200"/>
    </location>
    <ligand>
        <name>ATP</name>
        <dbReference type="ChEBI" id="CHEBI:30616"/>
    </ligand>
</feature>
<dbReference type="SUPFAM" id="SSF52540">
    <property type="entry name" value="P-loop containing nucleoside triphosphate hydrolases"/>
    <property type="match status" value="1"/>
</dbReference>
<name>A0A0C5Q3E0_9CAUD</name>
<dbReference type="GO" id="GO:0003677">
    <property type="term" value="F:DNA binding"/>
    <property type="evidence" value="ECO:0007669"/>
    <property type="project" value="UniProtKB-KW"/>
</dbReference>
<keyword evidence="1" id="KW-0238">DNA-binding</keyword>
<accession>A0A0C5Q3E0</accession>
<keyword evidence="4" id="KW-1185">Reference proteome</keyword>
<dbReference type="InterPro" id="IPR007694">
    <property type="entry name" value="DNA_helicase_DnaB-like_C"/>
</dbReference>
<dbReference type="EMBL" id="KP797973">
    <property type="protein sequence ID" value="AJQ20933.1"/>
    <property type="molecule type" value="Genomic_DNA"/>
</dbReference>
<evidence type="ECO:0000313" key="3">
    <source>
        <dbReference type="EMBL" id="AJQ20933.1"/>
    </source>
</evidence>